<dbReference type="GO" id="GO:0019948">
    <property type="term" value="F:SUMO activating enzyme activity"/>
    <property type="evidence" value="ECO:0007669"/>
    <property type="project" value="TreeGrafter"/>
</dbReference>
<dbReference type="SUPFAM" id="SSF69572">
    <property type="entry name" value="Activating enzymes of the ubiquitin-like proteins"/>
    <property type="match status" value="1"/>
</dbReference>
<dbReference type="PANTHER" id="PTHR10953:SF162">
    <property type="entry name" value="SUMO-ACTIVATING ENZYME SUBUNIT 1"/>
    <property type="match status" value="1"/>
</dbReference>
<feature type="domain" description="THIF-type NAD/FAD binding fold" evidence="1">
    <location>
        <begin position="13"/>
        <end position="325"/>
    </location>
</feature>
<name>A0A9P8TB80_9ASCO</name>
<dbReference type="OrthoDB" id="1708823at2759"/>
<dbReference type="GO" id="GO:0031510">
    <property type="term" value="C:SUMO activating enzyme complex"/>
    <property type="evidence" value="ECO:0007669"/>
    <property type="project" value="TreeGrafter"/>
</dbReference>
<reference evidence="2" key="1">
    <citation type="journal article" date="2021" name="Open Biol.">
        <title>Shared evolutionary footprints suggest mitochondrial oxidative damage underlies multiple complex I losses in fungi.</title>
        <authorList>
            <person name="Schikora-Tamarit M.A."/>
            <person name="Marcet-Houben M."/>
            <person name="Nosek J."/>
            <person name="Gabaldon T."/>
        </authorList>
    </citation>
    <scope>NUCLEOTIDE SEQUENCE</scope>
    <source>
        <strain evidence="2">CBS6341</strain>
    </source>
</reference>
<dbReference type="AlphaFoldDB" id="A0A9P8TB80"/>
<gene>
    <name evidence="2" type="ORF">WICMUC_004127</name>
</gene>
<evidence type="ECO:0000313" key="2">
    <source>
        <dbReference type="EMBL" id="KAH3672721.1"/>
    </source>
</evidence>
<proteinExistence type="predicted"/>
<dbReference type="GO" id="GO:0016925">
    <property type="term" value="P:protein sumoylation"/>
    <property type="evidence" value="ECO:0007669"/>
    <property type="project" value="TreeGrafter"/>
</dbReference>
<dbReference type="Proteomes" id="UP000769528">
    <property type="component" value="Unassembled WGS sequence"/>
</dbReference>
<protein>
    <recommendedName>
        <fullName evidence="1">THIF-type NAD/FAD binding fold domain-containing protein</fullName>
    </recommendedName>
</protein>
<dbReference type="InterPro" id="IPR045886">
    <property type="entry name" value="ThiF/MoeB/HesA"/>
</dbReference>
<dbReference type="Pfam" id="PF00899">
    <property type="entry name" value="ThiF"/>
    <property type="match status" value="1"/>
</dbReference>
<keyword evidence="3" id="KW-1185">Reference proteome</keyword>
<comment type="caution">
    <text evidence="2">The sequence shown here is derived from an EMBL/GenBank/DDBJ whole genome shotgun (WGS) entry which is preliminary data.</text>
</comment>
<dbReference type="InterPro" id="IPR000594">
    <property type="entry name" value="ThiF_NAD_FAD-bd"/>
</dbReference>
<organism evidence="2 3">
    <name type="scientific">Wickerhamomyces mucosus</name>
    <dbReference type="NCBI Taxonomy" id="1378264"/>
    <lineage>
        <taxon>Eukaryota</taxon>
        <taxon>Fungi</taxon>
        <taxon>Dikarya</taxon>
        <taxon>Ascomycota</taxon>
        <taxon>Saccharomycotina</taxon>
        <taxon>Saccharomycetes</taxon>
        <taxon>Phaffomycetales</taxon>
        <taxon>Wickerhamomycetaceae</taxon>
        <taxon>Wickerhamomyces</taxon>
    </lineage>
</organism>
<dbReference type="EMBL" id="JAEUBF010001113">
    <property type="protein sequence ID" value="KAH3672721.1"/>
    <property type="molecule type" value="Genomic_DNA"/>
</dbReference>
<dbReference type="InterPro" id="IPR035985">
    <property type="entry name" value="Ubiquitin-activating_enz"/>
</dbReference>
<accession>A0A9P8TB80</accession>
<evidence type="ECO:0000313" key="3">
    <source>
        <dbReference type="Proteomes" id="UP000769528"/>
    </source>
</evidence>
<dbReference type="PANTHER" id="PTHR10953">
    <property type="entry name" value="UBIQUITIN-ACTIVATING ENZYME E1"/>
    <property type="match status" value="1"/>
</dbReference>
<evidence type="ECO:0000259" key="1">
    <source>
        <dbReference type="Pfam" id="PF00899"/>
    </source>
</evidence>
<dbReference type="Gene3D" id="3.40.50.720">
    <property type="entry name" value="NAD(P)-binding Rossmann-like Domain"/>
    <property type="match status" value="1"/>
</dbReference>
<sequence>MSSELSADELALYDRQLRVWGAEGQNRIKNASVLLINFNGVGTEIVKNLVLSGIGSLEIWDQAKVKESDFNSQFFLTEEDLNEIKLNNNVKHRISDMNPRVKISVNTNELEFDDAEYFKNFNLVIANEIDYGQIIQLNRTTRALNIALYITQVHGVFGFVFSDLILDVSKYTEIKNPIGRSIGKISSNQEIIEVKKFFDQESEKVKETFTLKSTYKQFEEIYQSENLKSLTRRNKKRVNPLLSIFLAYIQSGLTSVEELKIKTNEVQSSFGLNEIEDLKYFEKFINQLKIEISPVTAIIGGSVAQDIINFLSKKVAPFNNVFILDGEEYVMPIYEL</sequence>
<dbReference type="GO" id="GO:0005737">
    <property type="term" value="C:cytoplasm"/>
    <property type="evidence" value="ECO:0007669"/>
    <property type="project" value="TreeGrafter"/>
</dbReference>
<reference evidence="2" key="2">
    <citation type="submission" date="2021-01" db="EMBL/GenBank/DDBJ databases">
        <authorList>
            <person name="Schikora-Tamarit M.A."/>
        </authorList>
    </citation>
    <scope>NUCLEOTIDE SEQUENCE</scope>
    <source>
        <strain evidence="2">CBS6341</strain>
    </source>
</reference>